<keyword evidence="4" id="KW-1185">Reference proteome</keyword>
<dbReference type="PROSITE" id="PS51318">
    <property type="entry name" value="TAT"/>
    <property type="match status" value="1"/>
</dbReference>
<dbReference type="RefSeq" id="WP_167558952.1">
    <property type="nucleotide sequence ID" value="NZ_LT629750.1"/>
</dbReference>
<dbReference type="PANTHER" id="PTHR35936">
    <property type="entry name" value="MEMBRANE-BOUND LYTIC MUREIN TRANSGLYCOSYLASE F"/>
    <property type="match status" value="1"/>
</dbReference>
<dbReference type="InterPro" id="IPR001638">
    <property type="entry name" value="Solute-binding_3/MltF_N"/>
</dbReference>
<evidence type="ECO:0000313" key="3">
    <source>
        <dbReference type="EMBL" id="SDT50452.1"/>
    </source>
</evidence>
<feature type="domain" description="Solute-binding protein family 3/N-terminal" evidence="2">
    <location>
        <begin position="56"/>
        <end position="282"/>
    </location>
</feature>
<evidence type="ECO:0000256" key="1">
    <source>
        <dbReference type="ARBA" id="ARBA00022729"/>
    </source>
</evidence>
<evidence type="ECO:0000259" key="2">
    <source>
        <dbReference type="SMART" id="SM00062"/>
    </source>
</evidence>
<dbReference type="PANTHER" id="PTHR35936:SF17">
    <property type="entry name" value="ARGININE-BINDING EXTRACELLULAR PROTEIN ARTP"/>
    <property type="match status" value="1"/>
</dbReference>
<sequence length="283" mass="30750">MQDQFDLSKRSLLTGALAAGVGAATLAGAMQDAHAQLLESGIDPKSVLAKVKKGGTLEVGYAQLPLWFYKDAKSGELKGVFKELVDNLAKELEMTVNWHEVTFANSTIALRSGDYDMFGSSASYTVPRATVCNYVGPLWSKGSLAVIRKADADKYKTAADLNNPDVTISVNAGSSDEQRMPPLFPKAKFQAVAGQYSMAAEPVRAGRVTACIVGDTEAVALAKRNPDWAMIVDAKNAFDKRPNTWMIRHGDVAWKNFLDSWCTFITANGEVQRLFDKYAAEVL</sequence>
<protein>
    <submittedName>
        <fullName evidence="3">Amino acid ABC transporter substrate-binding protein, PAAT family</fullName>
    </submittedName>
</protein>
<dbReference type="AlphaFoldDB" id="A0A1H2AX82"/>
<dbReference type="InterPro" id="IPR006311">
    <property type="entry name" value="TAT_signal"/>
</dbReference>
<dbReference type="SUPFAM" id="SSF53850">
    <property type="entry name" value="Periplasmic binding protein-like II"/>
    <property type="match status" value="1"/>
</dbReference>
<organism evidence="3 4">
    <name type="scientific">Bradyrhizobium canariense</name>
    <dbReference type="NCBI Taxonomy" id="255045"/>
    <lineage>
        <taxon>Bacteria</taxon>
        <taxon>Pseudomonadati</taxon>
        <taxon>Pseudomonadota</taxon>
        <taxon>Alphaproteobacteria</taxon>
        <taxon>Hyphomicrobiales</taxon>
        <taxon>Nitrobacteraceae</taxon>
        <taxon>Bradyrhizobium</taxon>
    </lineage>
</organism>
<gene>
    <name evidence="3" type="ORF">SAMN05444158_6565</name>
</gene>
<dbReference type="SMART" id="SM00062">
    <property type="entry name" value="PBPb"/>
    <property type="match status" value="1"/>
</dbReference>
<reference evidence="4" key="1">
    <citation type="submission" date="2016-10" db="EMBL/GenBank/DDBJ databases">
        <authorList>
            <person name="Varghese N."/>
            <person name="Submissions S."/>
        </authorList>
    </citation>
    <scope>NUCLEOTIDE SEQUENCE [LARGE SCALE GENOMIC DNA]</scope>
    <source>
        <strain evidence="4">GAS369</strain>
    </source>
</reference>
<keyword evidence="1" id="KW-0732">Signal</keyword>
<name>A0A1H2AX82_9BRAD</name>
<dbReference type="Proteomes" id="UP000243904">
    <property type="component" value="Chromosome I"/>
</dbReference>
<accession>A0A1H2AX82</accession>
<dbReference type="EMBL" id="LT629750">
    <property type="protein sequence ID" value="SDT50452.1"/>
    <property type="molecule type" value="Genomic_DNA"/>
</dbReference>
<dbReference type="Gene3D" id="3.40.190.10">
    <property type="entry name" value="Periplasmic binding protein-like II"/>
    <property type="match status" value="2"/>
</dbReference>
<evidence type="ECO:0000313" key="4">
    <source>
        <dbReference type="Proteomes" id="UP000243904"/>
    </source>
</evidence>
<dbReference type="Pfam" id="PF00497">
    <property type="entry name" value="SBP_bac_3"/>
    <property type="match status" value="1"/>
</dbReference>
<proteinExistence type="predicted"/>